<comment type="caution">
    <text evidence="1">The sequence shown here is derived from an EMBL/GenBank/DDBJ whole genome shotgun (WGS) entry which is preliminary data.</text>
</comment>
<proteinExistence type="predicted"/>
<evidence type="ECO:0000313" key="1">
    <source>
        <dbReference type="EMBL" id="CAH9055588.1"/>
    </source>
</evidence>
<dbReference type="Proteomes" id="UP001152467">
    <property type="component" value="Unassembled WGS sequence"/>
</dbReference>
<dbReference type="Gene3D" id="1.20.141.10">
    <property type="entry name" value="Chitosanase, subunit A, domain 1"/>
    <property type="match status" value="1"/>
</dbReference>
<dbReference type="EMBL" id="CAMAPC010000005">
    <property type="protein sequence ID" value="CAH9055588.1"/>
    <property type="molecule type" value="Genomic_DNA"/>
</dbReference>
<dbReference type="AlphaFoldDB" id="A0A9W4QVV7"/>
<evidence type="ECO:0000313" key="2">
    <source>
        <dbReference type="Proteomes" id="UP001152467"/>
    </source>
</evidence>
<protein>
    <submittedName>
        <fullName evidence="1">Uncharacterized protein</fullName>
    </submittedName>
</protein>
<name>A0A9W4QVV7_9GAMM</name>
<organism evidence="1 2">
    <name type="scientific">Pseudoalteromonas holothuriae</name>
    <dbReference type="NCBI Taxonomy" id="2963714"/>
    <lineage>
        <taxon>Bacteria</taxon>
        <taxon>Pseudomonadati</taxon>
        <taxon>Pseudomonadota</taxon>
        <taxon>Gammaproteobacteria</taxon>
        <taxon>Alteromonadales</taxon>
        <taxon>Pseudoalteromonadaceae</taxon>
        <taxon>Pseudoalteromonas</taxon>
    </lineage>
</organism>
<keyword evidence="2" id="KW-1185">Reference proteome</keyword>
<sequence>MASYAQAFKTVMTLSGQKKDAFCVALDQLSCWQTMKAAGFSQPELYTLFKQQYCEEIWQQLRGNELIRQDIANLLFKASVNGYVDILLSQLQQHFELPISGQMCDQTLLYINQLEHISLTQWLRLSTVYFDQLTPKKIMYLDSKSVAHNTNFWLH</sequence>
<reference evidence="1" key="1">
    <citation type="submission" date="2022-07" db="EMBL/GenBank/DDBJ databases">
        <authorList>
            <person name="Criscuolo A."/>
        </authorList>
    </citation>
    <scope>NUCLEOTIDE SEQUENCE</scope>
    <source>
        <strain evidence="1">CIP111854</strain>
    </source>
</reference>
<gene>
    <name evidence="1" type="ORF">PSECIP111854_01608</name>
</gene>
<accession>A0A9W4QVV7</accession>